<evidence type="ECO:0000313" key="1">
    <source>
        <dbReference type="EMBL" id="MBC5712858.1"/>
    </source>
</evidence>
<gene>
    <name evidence="1" type="ORF">H8S17_01305</name>
</gene>
<proteinExistence type="predicted"/>
<dbReference type="EMBL" id="JACOPH010000001">
    <property type="protein sequence ID" value="MBC5712858.1"/>
    <property type="molecule type" value="Genomic_DNA"/>
</dbReference>
<evidence type="ECO:0000313" key="2">
    <source>
        <dbReference type="Proteomes" id="UP000606720"/>
    </source>
</evidence>
<keyword evidence="2" id="KW-1185">Reference proteome</keyword>
<accession>A0A923LN07</accession>
<dbReference type="Gene3D" id="3.90.70.10">
    <property type="entry name" value="Cysteine proteinases"/>
    <property type="match status" value="1"/>
</dbReference>
<comment type="caution">
    <text evidence="1">The sequence shown here is derived from an EMBL/GenBank/DDBJ whole genome shotgun (WGS) entry which is preliminary data.</text>
</comment>
<sequence>MKKGLIKVVVLLAVFCFGILGFGLMMNHSNKDLTTEMTDATLPVVSLYVQTDSGDGLKEINKLRGYTEKMNGIYMRDTITPVGTDRLLPIQVRTYDTQVDGISYEIRSMDMDRLIADATIEDYEQTKEKISASLPIQNLLEENREYLLIIKLSSGENTISYYTRIIEEQNCYVDECVSFAMDFHEKTFDEVQSKDLAAYLEPNASGDNSTFNKVDIHSSLKQVAWGDFACERLTTPVPSVKEINMSYTVVILDYLVGATKANGEMEYYNVEEYYRVRYTSDRMYLLNYERNMEQIFRAESAEVYDNYIQLGIRDQNVEFSSNEKGNIVAFVQQGELWCYNEAANQLSRVFSFIGSEGIDDRENYGEHDIRIISIDETGSVNFVVYGYMNCGTHEGRVGICVYHYDSVANTIEEELFIPSDESYQVMKADLGQLMYENTQGIFFIMLEGTVYRIDLSTMQVKEYITGLKEGTYAISNSHKYFAWLDGEDENAADTIFLMNLDTEEKHEISAGGGEYLKTLGFMSEDFVYGVAKRDDVRQDLAGNITFPMYQVNIMDSETLDILKTYEKSGYFVQNIDIEDYIMYLNRIQFNGMAYVEAAEDTIMNREGDSGTIVGVHTTVTEVKETQVQLSLADIVKEAAPKVLTPREVVVEDDREVALDYAGEESSYYAYARGDVLCVTDDLREAISAANAEMGVVIGKKQQYIWKRARKSAQAEMTVSIGEEDVAGSSIAQCVSAMLEQESINIGVTALIEQGKTPKEILETTMDNVTALDLTGCDLEEILYYINLGTPVFAMQSDTEAVLVVGYDAGNVLLYDPLRGRTEKVESNDAAEMFKNAGNVFFGYILDK</sequence>
<dbReference type="Proteomes" id="UP000606720">
    <property type="component" value="Unassembled WGS sequence"/>
</dbReference>
<evidence type="ECO:0008006" key="3">
    <source>
        <dbReference type="Google" id="ProtNLM"/>
    </source>
</evidence>
<dbReference type="AlphaFoldDB" id="A0A923LN07"/>
<dbReference type="RefSeq" id="WP_186865898.1">
    <property type="nucleotide sequence ID" value="NZ_JACOPH010000001.1"/>
</dbReference>
<organism evidence="1 2">
    <name type="scientific">Roseburia zhanii</name>
    <dbReference type="NCBI Taxonomy" id="2763064"/>
    <lineage>
        <taxon>Bacteria</taxon>
        <taxon>Bacillati</taxon>
        <taxon>Bacillota</taxon>
        <taxon>Clostridia</taxon>
        <taxon>Lachnospirales</taxon>
        <taxon>Lachnospiraceae</taxon>
        <taxon>Roseburia</taxon>
    </lineage>
</organism>
<reference evidence="1" key="1">
    <citation type="submission" date="2020-08" db="EMBL/GenBank/DDBJ databases">
        <title>Genome public.</title>
        <authorList>
            <person name="Liu C."/>
            <person name="Sun Q."/>
        </authorList>
    </citation>
    <scope>NUCLEOTIDE SEQUENCE</scope>
    <source>
        <strain evidence="1">BX1005</strain>
    </source>
</reference>
<name>A0A923LN07_9FIRM</name>
<protein>
    <recommendedName>
        <fullName evidence="3">Peptidase C39 domain-containing protein</fullName>
    </recommendedName>
</protein>
<dbReference type="SUPFAM" id="SSF82171">
    <property type="entry name" value="DPP6 N-terminal domain-like"/>
    <property type="match status" value="1"/>
</dbReference>